<keyword evidence="1" id="KW-0812">Transmembrane</keyword>
<dbReference type="AlphaFoldDB" id="A0A0V8JP73"/>
<feature type="transmembrane region" description="Helical" evidence="1">
    <location>
        <begin position="6"/>
        <end position="25"/>
    </location>
</feature>
<evidence type="ECO:0000256" key="1">
    <source>
        <dbReference type="SAM" id="Phobius"/>
    </source>
</evidence>
<comment type="caution">
    <text evidence="2">The sequence shown here is derived from an EMBL/GenBank/DDBJ whole genome shotgun (WGS) entry which is preliminary data.</text>
</comment>
<evidence type="ECO:0000313" key="3">
    <source>
        <dbReference type="Proteomes" id="UP000053681"/>
    </source>
</evidence>
<organism evidence="2 3">
    <name type="scientific">Priestia veravalensis</name>
    <dbReference type="NCBI Taxonomy" id="1414648"/>
    <lineage>
        <taxon>Bacteria</taxon>
        <taxon>Bacillati</taxon>
        <taxon>Bacillota</taxon>
        <taxon>Bacilli</taxon>
        <taxon>Bacillales</taxon>
        <taxon>Bacillaceae</taxon>
        <taxon>Priestia</taxon>
    </lineage>
</organism>
<dbReference type="EMBL" id="LNQP01000024">
    <property type="protein sequence ID" value="KSU88400.1"/>
    <property type="molecule type" value="Genomic_DNA"/>
</dbReference>
<reference evidence="2 3" key="1">
    <citation type="submission" date="2015-11" db="EMBL/GenBank/DDBJ databases">
        <title>Bacillus caseinolyticus sp nov.</title>
        <authorList>
            <person name="Dastager S.G."/>
            <person name="Mawlankar R."/>
        </authorList>
    </citation>
    <scope>NUCLEOTIDE SEQUENCE [LARGE SCALE GENOMIC DNA]</scope>
    <source>
        <strain evidence="2 3">SGD-V-76</strain>
    </source>
</reference>
<keyword evidence="1" id="KW-0472">Membrane</keyword>
<proteinExistence type="predicted"/>
<keyword evidence="1" id="KW-1133">Transmembrane helix</keyword>
<feature type="transmembrane region" description="Helical" evidence="1">
    <location>
        <begin position="126"/>
        <end position="143"/>
    </location>
</feature>
<gene>
    <name evidence="2" type="ORF">AS180_08175</name>
</gene>
<feature type="transmembrane region" description="Helical" evidence="1">
    <location>
        <begin position="69"/>
        <end position="91"/>
    </location>
</feature>
<protein>
    <submittedName>
        <fullName evidence="2">Uncharacterized protein</fullName>
    </submittedName>
</protein>
<keyword evidence="3" id="KW-1185">Reference proteome</keyword>
<dbReference type="RefSeq" id="WP_025909942.1">
    <property type="nucleotide sequence ID" value="NZ_KQ758640.1"/>
</dbReference>
<evidence type="ECO:0000313" key="2">
    <source>
        <dbReference type="EMBL" id="KSU88400.1"/>
    </source>
</evidence>
<accession>A0A0V8JP73</accession>
<dbReference type="Proteomes" id="UP000053681">
    <property type="component" value="Unassembled WGS sequence"/>
</dbReference>
<feature type="transmembrane region" description="Helical" evidence="1">
    <location>
        <begin position="46"/>
        <end position="63"/>
    </location>
</feature>
<sequence>MISLHAWSLLVVVLFFVYLLIKNLCPLYPFNDLQKKTSVHRKSELLYQYIPLLTIGCCMYINLPFTTKVAFVITIILFISHIFTWWFPYFLGAHRVTKHEYEQLYSRTSKILPSIRTNLVPDNQHLIVTLFFLLLLIHEFIIIF</sequence>
<name>A0A0V8JP73_9BACI</name>